<protein>
    <submittedName>
        <fullName evidence="1">Uncharacterized protein</fullName>
    </submittedName>
</protein>
<reference evidence="1" key="1">
    <citation type="journal article" date="2020" name="Nature">
        <title>Giant virus diversity and host interactions through global metagenomics.</title>
        <authorList>
            <person name="Schulz F."/>
            <person name="Roux S."/>
            <person name="Paez-Espino D."/>
            <person name="Jungbluth S."/>
            <person name="Walsh D.A."/>
            <person name="Denef V.J."/>
            <person name="McMahon K.D."/>
            <person name="Konstantinidis K.T."/>
            <person name="Eloe-Fadrosh E.A."/>
            <person name="Kyrpides N.C."/>
            <person name="Woyke T."/>
        </authorList>
    </citation>
    <scope>NUCLEOTIDE SEQUENCE</scope>
    <source>
        <strain evidence="1">GVMAG-S-ERX555907-94</strain>
    </source>
</reference>
<proteinExistence type="predicted"/>
<organism evidence="1">
    <name type="scientific">viral metagenome</name>
    <dbReference type="NCBI Taxonomy" id="1070528"/>
    <lineage>
        <taxon>unclassified sequences</taxon>
        <taxon>metagenomes</taxon>
        <taxon>organismal metagenomes</taxon>
    </lineage>
</organism>
<accession>A0A6C0L1C0</accession>
<evidence type="ECO:0000313" key="1">
    <source>
        <dbReference type="EMBL" id="QHU23353.1"/>
    </source>
</evidence>
<dbReference type="AlphaFoldDB" id="A0A6C0L1C0"/>
<sequence length="135" mass="16035">MISWIKHEYISSSEDEINIRLTDLVATKRTLVTIKSIYFNDIDYNIHCMVERSLEKNESLCIRGLNHSEIIVLNDYPSKYYYNTDYNNIVIPYDNIIHKVPTEKRLQLMGKEYSVKVEYNEKDCFQSETNVQIIN</sequence>
<dbReference type="EMBL" id="MN741027">
    <property type="protein sequence ID" value="QHU23353.1"/>
    <property type="molecule type" value="Genomic_DNA"/>
</dbReference>
<name>A0A6C0L1C0_9ZZZZ</name>